<accession>A0ABX0UPF7</accession>
<keyword evidence="13" id="KW-1185">Reference proteome</keyword>
<dbReference type="SUPFAM" id="SSF51445">
    <property type="entry name" value="(Trans)glycosidases"/>
    <property type="match status" value="1"/>
</dbReference>
<dbReference type="NCBIfam" id="TIGR04183">
    <property type="entry name" value="Por_Secre_tail"/>
    <property type="match status" value="1"/>
</dbReference>
<feature type="domain" description="Glycoside hydrolase family 5" evidence="9">
    <location>
        <begin position="344"/>
        <end position="581"/>
    </location>
</feature>
<proteinExistence type="predicted"/>
<comment type="caution">
    <text evidence="12">The sequence shown here is derived from an EMBL/GenBank/DDBJ whole genome shotgun (WGS) entry which is preliminary data.</text>
</comment>
<comment type="subcellular location">
    <subcellularLocation>
        <location evidence="1">Secreted</location>
    </subcellularLocation>
</comment>
<sequence>MKRFEYLVILILLQLTVIDPVAALDGSGSITSSGKTRSFIFHAPGATVGLNLPLLFVYHGDGGSGAGIRNSTEFNTTADNNNFIVVYPNADSDGSGWHRAIDQTKDVRFTSDLIDYFCSTYHIDAKKVYATGHSAGGYMTYNLAVNLPSRVAAFAPVSGNMYANNGDYAYFTGPNFKPVPILHIHGDPDNVVAYPDPNHTPTEWNEWPLTRFSYSNCQKTTYTLPNDELVPNVVSKLKFCVGNPPLVKEISMIRVVGTGHGWPKTTGFDPNQVIWDFVKNYNIPDAQSCAAVPEVPTYAEGTIHSNGRTILGPCETAFIPTGVNYSLADDWEFPANINGDPTHINDELSAQIIQANPNTVRIQWYANRASGWKSYSIADLDVVVSRFRNAGIVSVLELHDVTCSDDYTKFNATVMTWWKQQAVLDLLDKHKGFVILNVANEFGTVQWASNPAAAQVTWVNFYKNVITDLRNVGIEVPIMIDAPDCGQNLDVALQTGSGLKTHDPLHNIIMSVHAYWYADNAAAMEAKAVQIANAQFPIVLGEVANIQDAFGKCSSAILAYTDLLRSCKTHGIGWLAWTWTDDWCDGVNGRRISTNGNYTNLSAYGQAIINSPDFGLITNAVKMDVACLGGPLPVSLISFKAEETDAGDINLSWKTAEEINFKGFEIERSLNGKDFSRIAAIATKELQSQNTYEYMDRGLKQDVGYYRLKMVDLDGSYTYSSVAVVIRKRDSELTVYPSPAQDFVLLNAQEHDFPAKVKILDSNGRSIISQIIQKKDEKINIASLAEGLYIVVMNDKVVGKLLK</sequence>
<dbReference type="SUPFAM" id="SSF53474">
    <property type="entry name" value="alpha/beta-Hydrolases"/>
    <property type="match status" value="1"/>
</dbReference>
<dbReference type="Pfam" id="PF00150">
    <property type="entry name" value="Cellulase"/>
    <property type="match status" value="1"/>
</dbReference>
<dbReference type="Proteomes" id="UP001179181">
    <property type="component" value="Unassembled WGS sequence"/>
</dbReference>
<dbReference type="RefSeq" id="WP_167273866.1">
    <property type="nucleotide sequence ID" value="NZ_JAASQJ010000004.1"/>
</dbReference>
<keyword evidence="7" id="KW-0326">Glycosidase</keyword>
<evidence type="ECO:0000259" key="10">
    <source>
        <dbReference type="Pfam" id="PF00326"/>
    </source>
</evidence>
<evidence type="ECO:0000259" key="11">
    <source>
        <dbReference type="Pfam" id="PF18962"/>
    </source>
</evidence>
<dbReference type="InterPro" id="IPR001547">
    <property type="entry name" value="Glyco_hydro_5"/>
</dbReference>
<evidence type="ECO:0000256" key="6">
    <source>
        <dbReference type="ARBA" id="ARBA00023277"/>
    </source>
</evidence>
<dbReference type="Gene3D" id="3.40.50.1820">
    <property type="entry name" value="alpha/beta hydrolase"/>
    <property type="match status" value="1"/>
</dbReference>
<dbReference type="EMBL" id="JAASQJ010000004">
    <property type="protein sequence ID" value="NIJ54871.1"/>
    <property type="molecule type" value="Genomic_DNA"/>
</dbReference>
<evidence type="ECO:0000256" key="5">
    <source>
        <dbReference type="ARBA" id="ARBA00022801"/>
    </source>
</evidence>
<dbReference type="Pfam" id="PF18962">
    <property type="entry name" value="Por_Secre_tail"/>
    <property type="match status" value="1"/>
</dbReference>
<evidence type="ECO:0000256" key="4">
    <source>
        <dbReference type="ARBA" id="ARBA00022729"/>
    </source>
</evidence>
<evidence type="ECO:0000256" key="1">
    <source>
        <dbReference type="ARBA" id="ARBA00004613"/>
    </source>
</evidence>
<evidence type="ECO:0000256" key="2">
    <source>
        <dbReference type="ARBA" id="ARBA00022525"/>
    </source>
</evidence>
<keyword evidence="3" id="KW-0858">Xylan degradation</keyword>
<protein>
    <submittedName>
        <fullName evidence="12">Poly(3-hydroxybutyrate) depolymerase</fullName>
    </submittedName>
</protein>
<evidence type="ECO:0000256" key="7">
    <source>
        <dbReference type="ARBA" id="ARBA00023295"/>
    </source>
</evidence>
<evidence type="ECO:0000256" key="3">
    <source>
        <dbReference type="ARBA" id="ARBA00022651"/>
    </source>
</evidence>
<dbReference type="Pfam" id="PF00326">
    <property type="entry name" value="Peptidase_S9"/>
    <property type="match status" value="1"/>
</dbReference>
<evidence type="ECO:0000259" key="9">
    <source>
        <dbReference type="Pfam" id="PF00150"/>
    </source>
</evidence>
<dbReference type="Gene3D" id="3.20.20.80">
    <property type="entry name" value="Glycosidases"/>
    <property type="match status" value="1"/>
</dbReference>
<organism evidence="12 13">
    <name type="scientific">Dyadobacter arcticus</name>
    <dbReference type="NCBI Taxonomy" id="1078754"/>
    <lineage>
        <taxon>Bacteria</taxon>
        <taxon>Pseudomonadati</taxon>
        <taxon>Bacteroidota</taxon>
        <taxon>Cytophagia</taxon>
        <taxon>Cytophagales</taxon>
        <taxon>Spirosomataceae</taxon>
        <taxon>Dyadobacter</taxon>
    </lineage>
</organism>
<keyword evidence="8" id="KW-0624">Polysaccharide degradation</keyword>
<dbReference type="PANTHER" id="PTHR38050">
    <property type="match status" value="1"/>
</dbReference>
<dbReference type="Gene3D" id="2.60.40.10">
    <property type="entry name" value="Immunoglobulins"/>
    <property type="match status" value="1"/>
</dbReference>
<evidence type="ECO:0000313" key="13">
    <source>
        <dbReference type="Proteomes" id="UP001179181"/>
    </source>
</evidence>
<dbReference type="InterPro" id="IPR043595">
    <property type="entry name" value="FaeB/C/D"/>
</dbReference>
<dbReference type="PANTHER" id="PTHR38050:SF2">
    <property type="entry name" value="FERULOYL ESTERASE C-RELATED"/>
    <property type="match status" value="1"/>
</dbReference>
<reference evidence="12 13" key="1">
    <citation type="submission" date="2020-03" db="EMBL/GenBank/DDBJ databases">
        <title>Genomic Encyclopedia of Type Strains, Phase IV (KMG-IV): sequencing the most valuable type-strain genomes for metagenomic binning, comparative biology and taxonomic classification.</title>
        <authorList>
            <person name="Goeker M."/>
        </authorList>
    </citation>
    <scope>NUCLEOTIDE SEQUENCE [LARGE SCALE GENOMIC DNA]</scope>
    <source>
        <strain evidence="12 13">DSM 102865</strain>
    </source>
</reference>
<gene>
    <name evidence="12" type="ORF">FHS68_004058</name>
</gene>
<feature type="domain" description="Peptidase S9 prolyl oligopeptidase catalytic" evidence="10">
    <location>
        <begin position="80"/>
        <end position="162"/>
    </location>
</feature>
<dbReference type="InterPro" id="IPR017853">
    <property type="entry name" value="GH"/>
</dbReference>
<name>A0ABX0UPF7_9BACT</name>
<dbReference type="InterPro" id="IPR029058">
    <property type="entry name" value="AB_hydrolase_fold"/>
</dbReference>
<dbReference type="InterPro" id="IPR013783">
    <property type="entry name" value="Ig-like_fold"/>
</dbReference>
<evidence type="ECO:0000313" key="12">
    <source>
        <dbReference type="EMBL" id="NIJ54871.1"/>
    </source>
</evidence>
<keyword evidence="4" id="KW-0732">Signal</keyword>
<feature type="domain" description="Secretion system C-terminal sorting" evidence="11">
    <location>
        <begin position="735"/>
        <end position="796"/>
    </location>
</feature>
<keyword evidence="6" id="KW-0119">Carbohydrate metabolism</keyword>
<dbReference type="InterPro" id="IPR026444">
    <property type="entry name" value="Secre_tail"/>
</dbReference>
<keyword evidence="5" id="KW-0378">Hydrolase</keyword>
<evidence type="ECO:0000256" key="8">
    <source>
        <dbReference type="ARBA" id="ARBA00023326"/>
    </source>
</evidence>
<dbReference type="InterPro" id="IPR001375">
    <property type="entry name" value="Peptidase_S9_cat"/>
</dbReference>
<keyword evidence="2" id="KW-0964">Secreted</keyword>